<evidence type="ECO:0000313" key="1">
    <source>
        <dbReference type="EMBL" id="RNA41667.1"/>
    </source>
</evidence>
<comment type="caution">
    <text evidence="1">The sequence shown here is derived from an EMBL/GenBank/DDBJ whole genome shotgun (WGS) entry which is preliminary data.</text>
</comment>
<name>A0A3M7T138_BRAPC</name>
<gene>
    <name evidence="1" type="ORF">BpHYR1_052780</name>
</gene>
<reference evidence="1 2" key="1">
    <citation type="journal article" date="2018" name="Sci. Rep.">
        <title>Genomic signatures of local adaptation to the degree of environmental predictability in rotifers.</title>
        <authorList>
            <person name="Franch-Gras L."/>
            <person name="Hahn C."/>
            <person name="Garcia-Roger E.M."/>
            <person name="Carmona M.J."/>
            <person name="Serra M."/>
            <person name="Gomez A."/>
        </authorList>
    </citation>
    <scope>NUCLEOTIDE SEQUENCE [LARGE SCALE GENOMIC DNA]</scope>
    <source>
        <strain evidence="1">HYR1</strain>
    </source>
</reference>
<accession>A0A3M7T138</accession>
<dbReference type="EMBL" id="REGN01000477">
    <property type="protein sequence ID" value="RNA41667.1"/>
    <property type="molecule type" value="Genomic_DNA"/>
</dbReference>
<evidence type="ECO:0000313" key="2">
    <source>
        <dbReference type="Proteomes" id="UP000276133"/>
    </source>
</evidence>
<dbReference type="AlphaFoldDB" id="A0A3M7T138"/>
<keyword evidence="2" id="KW-1185">Reference proteome</keyword>
<proteinExistence type="predicted"/>
<sequence length="78" mass="9550">MENLDRTKLFESLKINKKRKGNSSSFFSSISHQHTFIKIIWNNFCIACYRRRRIFKKEDCIYKMYWTKNGTAYFFSMT</sequence>
<protein>
    <submittedName>
        <fullName evidence="1">Uncharacterized protein</fullName>
    </submittedName>
</protein>
<dbReference type="Proteomes" id="UP000276133">
    <property type="component" value="Unassembled WGS sequence"/>
</dbReference>
<organism evidence="1 2">
    <name type="scientific">Brachionus plicatilis</name>
    <name type="common">Marine rotifer</name>
    <name type="synonym">Brachionus muelleri</name>
    <dbReference type="NCBI Taxonomy" id="10195"/>
    <lineage>
        <taxon>Eukaryota</taxon>
        <taxon>Metazoa</taxon>
        <taxon>Spiralia</taxon>
        <taxon>Gnathifera</taxon>
        <taxon>Rotifera</taxon>
        <taxon>Eurotatoria</taxon>
        <taxon>Monogononta</taxon>
        <taxon>Pseudotrocha</taxon>
        <taxon>Ploima</taxon>
        <taxon>Brachionidae</taxon>
        <taxon>Brachionus</taxon>
    </lineage>
</organism>